<protein>
    <submittedName>
        <fullName evidence="1">Uncharacterized protein</fullName>
    </submittedName>
</protein>
<dbReference type="Proteomes" id="UP001157418">
    <property type="component" value="Unassembled WGS sequence"/>
</dbReference>
<evidence type="ECO:0000313" key="1">
    <source>
        <dbReference type="EMBL" id="CAH1440260.1"/>
    </source>
</evidence>
<name>A0AAU9NQU0_9ASTR</name>
<dbReference type="EMBL" id="CAKMRJ010005412">
    <property type="protein sequence ID" value="CAH1440260.1"/>
    <property type="molecule type" value="Genomic_DNA"/>
</dbReference>
<gene>
    <name evidence="1" type="ORF">LVIROSA_LOCUS26407</name>
</gene>
<organism evidence="1 2">
    <name type="scientific">Lactuca virosa</name>
    <dbReference type="NCBI Taxonomy" id="75947"/>
    <lineage>
        <taxon>Eukaryota</taxon>
        <taxon>Viridiplantae</taxon>
        <taxon>Streptophyta</taxon>
        <taxon>Embryophyta</taxon>
        <taxon>Tracheophyta</taxon>
        <taxon>Spermatophyta</taxon>
        <taxon>Magnoliopsida</taxon>
        <taxon>eudicotyledons</taxon>
        <taxon>Gunneridae</taxon>
        <taxon>Pentapetalae</taxon>
        <taxon>asterids</taxon>
        <taxon>campanulids</taxon>
        <taxon>Asterales</taxon>
        <taxon>Asteraceae</taxon>
        <taxon>Cichorioideae</taxon>
        <taxon>Cichorieae</taxon>
        <taxon>Lactucinae</taxon>
        <taxon>Lactuca</taxon>
    </lineage>
</organism>
<keyword evidence="2" id="KW-1185">Reference proteome</keyword>
<reference evidence="1 2" key="1">
    <citation type="submission" date="2022-01" db="EMBL/GenBank/DDBJ databases">
        <authorList>
            <person name="Xiong W."/>
            <person name="Schranz E."/>
        </authorList>
    </citation>
    <scope>NUCLEOTIDE SEQUENCE [LARGE SCALE GENOMIC DNA]</scope>
</reference>
<sequence length="135" mass="15408">MASRLSSLMVITIDISFVHSYSHCFWFSLSFPLCIEKLQTSHIQMASFWGSIRSRNFHCSAQNSEHVKKSVSSSPIQNRFQIRVSSPLIQNRFQIRVSSPPIQNRFQIKFVESSVLNNQFVLCSSSFSPSSPAFI</sequence>
<proteinExistence type="predicted"/>
<comment type="caution">
    <text evidence="1">The sequence shown here is derived from an EMBL/GenBank/DDBJ whole genome shotgun (WGS) entry which is preliminary data.</text>
</comment>
<accession>A0AAU9NQU0</accession>
<dbReference type="AlphaFoldDB" id="A0AAU9NQU0"/>
<evidence type="ECO:0000313" key="2">
    <source>
        <dbReference type="Proteomes" id="UP001157418"/>
    </source>
</evidence>